<evidence type="ECO:0000259" key="3">
    <source>
        <dbReference type="SMART" id="SM01027"/>
    </source>
</evidence>
<dbReference type="SUPFAM" id="SSF56281">
    <property type="entry name" value="Metallo-hydrolase/oxidoreductase"/>
    <property type="match status" value="1"/>
</dbReference>
<dbReference type="Proteomes" id="UP000063718">
    <property type="component" value="Unassembled WGS sequence"/>
</dbReference>
<keyword evidence="4" id="KW-0540">Nuclease</keyword>
<dbReference type="SMART" id="SM00849">
    <property type="entry name" value="Lactamase_B"/>
    <property type="match status" value="1"/>
</dbReference>
<dbReference type="Pfam" id="PF07521">
    <property type="entry name" value="RMMBL"/>
    <property type="match status" value="1"/>
</dbReference>
<dbReference type="GO" id="GO:0004521">
    <property type="term" value="F:RNA endonuclease activity"/>
    <property type="evidence" value="ECO:0007669"/>
    <property type="project" value="TreeGrafter"/>
</dbReference>
<dbReference type="InterPro" id="IPR050698">
    <property type="entry name" value="MBL"/>
</dbReference>
<keyword evidence="1" id="KW-0378">Hydrolase</keyword>
<organism evidence="4">
    <name type="scientific">Moorella thermoacetica Y72</name>
    <dbReference type="NCBI Taxonomy" id="1325331"/>
    <lineage>
        <taxon>Bacteria</taxon>
        <taxon>Bacillati</taxon>
        <taxon>Bacillota</taxon>
        <taxon>Clostridia</taxon>
        <taxon>Neomoorellales</taxon>
        <taxon>Neomoorellaceae</taxon>
        <taxon>Neomoorella</taxon>
    </lineage>
</organism>
<evidence type="ECO:0000313" key="4">
    <source>
        <dbReference type="EMBL" id="GAF26958.1"/>
    </source>
</evidence>
<sequence length="536" mass="58663">MIKLQFCGAAGTVTGSCYLLDTGRYRLLIDCGLFQGSKAIKERNYGPFPFNPGAIDALILTHAHIDHCGLIPKLYLQGFKGPVFTTPVTAELARVLLPDCGHIQEMEVERKNRKNKRAGLPILTPIYTAAQAAACLDFFRTLDYREEQEILPGVRLRLQDAGHILGSAIVELWVKDMAGEIKITFSGDLGNPGQPIVNDPTPIASTDYLVIESTYGNRRHNIQGDKIELLKEVILATMKKGGNLIIPAFAVERTQDLLYALNVILQQGAVKVDKIYLDSPLAVAATEIFCRHQDYFDAETKDLSHNGSTCPFYLPGMHLSRTAEESMAINKIHGGAIIISASGMADAGRIKHHLKHNLWRPEATVLLVGYQAAGTLGRRLLEGEKRVRIHGEEIAVRADIVSIDGFSAHADQAGLLNWVKSFRQPPRKVFVTHGEKEAAEDFARLLTTELGLATEVPGWLDTVQLLPVAAELAPAPAIALRDTSTAAEAEATYQRLLVQLKALVEAGFARQDYAGTKRRLEQIAALVNQGLDEKAG</sequence>
<dbReference type="PANTHER" id="PTHR11203:SF37">
    <property type="entry name" value="INTEGRATOR COMPLEX SUBUNIT 11"/>
    <property type="match status" value="1"/>
</dbReference>
<dbReference type="InterPro" id="IPR011108">
    <property type="entry name" value="RMMBL"/>
</dbReference>
<name>A0A0S6UH92_NEOTH</name>
<proteinExistence type="predicted"/>
<dbReference type="AlphaFoldDB" id="A0A0S6UH92"/>
<dbReference type="PROSITE" id="PS51257">
    <property type="entry name" value="PROKAR_LIPOPROTEIN"/>
    <property type="match status" value="1"/>
</dbReference>
<feature type="domain" description="Beta-Casp" evidence="3">
    <location>
        <begin position="254"/>
        <end position="380"/>
    </location>
</feature>
<evidence type="ECO:0000256" key="1">
    <source>
        <dbReference type="ARBA" id="ARBA00022801"/>
    </source>
</evidence>
<dbReference type="EMBL" id="DF238840">
    <property type="protein sequence ID" value="GAF26958.1"/>
    <property type="molecule type" value="Genomic_DNA"/>
</dbReference>
<evidence type="ECO:0000259" key="2">
    <source>
        <dbReference type="SMART" id="SM00849"/>
    </source>
</evidence>
<dbReference type="SMART" id="SM01027">
    <property type="entry name" value="Beta-Casp"/>
    <property type="match status" value="1"/>
</dbReference>
<reference evidence="4" key="1">
    <citation type="journal article" date="2014" name="Gene">
        <title>Genome-guided analysis of transformation efficiency and carbon dioxide assimilation by Moorella thermoacetica Y72.</title>
        <authorList>
            <person name="Tsukahara K."/>
            <person name="Kita A."/>
            <person name="Nakashimada Y."/>
            <person name="Hoshino T."/>
            <person name="Murakami K."/>
        </authorList>
    </citation>
    <scope>NUCLEOTIDE SEQUENCE [LARGE SCALE GENOMIC DNA]</scope>
    <source>
        <strain evidence="4">Y72</strain>
    </source>
</reference>
<dbReference type="Gene3D" id="3.40.50.10890">
    <property type="match status" value="1"/>
</dbReference>
<gene>
    <name evidence="4" type="ORF">MTY_2298</name>
</gene>
<dbReference type="RefSeq" id="WP_081214272.1">
    <property type="nucleotide sequence ID" value="NZ_DF238840.1"/>
</dbReference>
<feature type="domain" description="Metallo-beta-lactamase" evidence="2">
    <location>
        <begin position="14"/>
        <end position="238"/>
    </location>
</feature>
<dbReference type="Pfam" id="PF00753">
    <property type="entry name" value="Lactamase_B"/>
    <property type="match status" value="1"/>
</dbReference>
<dbReference type="InterPro" id="IPR036866">
    <property type="entry name" value="RibonucZ/Hydroxyglut_hydro"/>
</dbReference>
<accession>A0A0S6UH92</accession>
<protein>
    <submittedName>
        <fullName evidence="4">Predicted exonuclease of the beta-lactamase fold</fullName>
    </submittedName>
</protein>
<dbReference type="Pfam" id="PF10996">
    <property type="entry name" value="Beta-Casp"/>
    <property type="match status" value="1"/>
</dbReference>
<keyword evidence="4" id="KW-0269">Exonuclease</keyword>
<dbReference type="PANTHER" id="PTHR11203">
    <property type="entry name" value="CLEAVAGE AND POLYADENYLATION SPECIFICITY FACTOR FAMILY MEMBER"/>
    <property type="match status" value="1"/>
</dbReference>
<dbReference type="GO" id="GO:0004527">
    <property type="term" value="F:exonuclease activity"/>
    <property type="evidence" value="ECO:0007669"/>
    <property type="project" value="UniProtKB-KW"/>
</dbReference>
<dbReference type="InterPro" id="IPR001279">
    <property type="entry name" value="Metallo-B-lactamas"/>
</dbReference>
<dbReference type="CDD" id="cd16295">
    <property type="entry name" value="TTHA0252-CPSF-like_MBL-fold"/>
    <property type="match status" value="1"/>
</dbReference>
<dbReference type="Gene3D" id="3.60.15.10">
    <property type="entry name" value="Ribonuclease Z/Hydroxyacylglutathione hydrolase-like"/>
    <property type="match status" value="1"/>
</dbReference>
<dbReference type="InterPro" id="IPR022712">
    <property type="entry name" value="Beta_Casp"/>
</dbReference>